<feature type="region of interest" description="Disordered" evidence="1">
    <location>
        <begin position="255"/>
        <end position="275"/>
    </location>
</feature>
<feature type="chain" id="PRO_5040754008" evidence="2">
    <location>
        <begin position="28"/>
        <end position="799"/>
    </location>
</feature>
<evidence type="ECO:0000313" key="4">
    <source>
        <dbReference type="Proteomes" id="UP001165120"/>
    </source>
</evidence>
<feature type="compositionally biased region" description="Acidic residues" evidence="1">
    <location>
        <begin position="739"/>
        <end position="749"/>
    </location>
</feature>
<reference evidence="3" key="1">
    <citation type="submission" date="2023-04" db="EMBL/GenBank/DDBJ databases">
        <title>Candida boidinii NBRC 10035.</title>
        <authorList>
            <person name="Ichikawa N."/>
            <person name="Sato H."/>
            <person name="Tonouchi N."/>
        </authorList>
    </citation>
    <scope>NUCLEOTIDE SEQUENCE</scope>
    <source>
        <strain evidence="3">NBRC 10035</strain>
    </source>
</reference>
<evidence type="ECO:0000256" key="1">
    <source>
        <dbReference type="SAM" id="MobiDB-lite"/>
    </source>
</evidence>
<keyword evidence="4" id="KW-1185">Reference proteome</keyword>
<feature type="signal peptide" evidence="2">
    <location>
        <begin position="1"/>
        <end position="27"/>
    </location>
</feature>
<feature type="region of interest" description="Disordered" evidence="1">
    <location>
        <begin position="706"/>
        <end position="725"/>
    </location>
</feature>
<evidence type="ECO:0000256" key="2">
    <source>
        <dbReference type="SAM" id="SignalP"/>
    </source>
</evidence>
<protein>
    <submittedName>
        <fullName evidence="3">Unnamed protein product</fullName>
    </submittedName>
</protein>
<gene>
    <name evidence="3" type="ORF">Cboi02_000277700</name>
</gene>
<dbReference type="EMBL" id="BSXN01000872">
    <property type="protein sequence ID" value="GME70271.1"/>
    <property type="molecule type" value="Genomic_DNA"/>
</dbReference>
<feature type="region of interest" description="Disordered" evidence="1">
    <location>
        <begin position="297"/>
        <end position="316"/>
    </location>
</feature>
<proteinExistence type="predicted"/>
<evidence type="ECO:0000313" key="3">
    <source>
        <dbReference type="EMBL" id="GME70271.1"/>
    </source>
</evidence>
<dbReference type="AlphaFoldDB" id="A0A9W6WG46"/>
<feature type="compositionally biased region" description="Acidic residues" evidence="1">
    <location>
        <begin position="255"/>
        <end position="273"/>
    </location>
</feature>
<organism evidence="3 4">
    <name type="scientific">Candida boidinii</name>
    <name type="common">Yeast</name>
    <dbReference type="NCBI Taxonomy" id="5477"/>
    <lineage>
        <taxon>Eukaryota</taxon>
        <taxon>Fungi</taxon>
        <taxon>Dikarya</taxon>
        <taxon>Ascomycota</taxon>
        <taxon>Saccharomycotina</taxon>
        <taxon>Pichiomycetes</taxon>
        <taxon>Pichiales</taxon>
        <taxon>Pichiaceae</taxon>
        <taxon>Ogataea</taxon>
        <taxon>Ogataea/Candida clade</taxon>
    </lineage>
</organism>
<keyword evidence="2" id="KW-0732">Signal</keyword>
<dbReference type="Proteomes" id="UP001165120">
    <property type="component" value="Unassembled WGS sequence"/>
</dbReference>
<feature type="region of interest" description="Disordered" evidence="1">
    <location>
        <begin position="731"/>
        <end position="754"/>
    </location>
</feature>
<sequence>MKVKFFNFNITLFFLQILILSQHVVQASFLKTTTLNNVKNVKNLKNVKNVNFNESENEFVLPPPRPPTRIPIQSHINNVNQSVDFKNMMNITNSISQILDAVLKEHIKSIVKEKFNYVKNSSSSAFNILSNKDQESDKNELKYEGWETPEGLPVVLSFFNRSDFITYKEGYAIVNPKVNYNNHKSFTTLDNKDKQNNIVSLFDTSIKDTEVSEKPVDIVAMGFPKDWKKIFTQIEEDECDGGEYEYEYSFEYGDDSVDDVDEESDEDEEDEDLVTPSPVTKIKKIKYRIEKDMDMNPVAQEGDDCDDEKEHGDETSINDKFPFAARKFILIGVKKSSVDKRDEQVEFQEASQGTQKEENFEIDRKNLDPCLLDEIQSLATVEMSGILEKIKNKFIDCGDEEEEEKLFDTDHFLFIGIASNDTLPNNETTNSTIDQSISETALPLSLAETPVEEHEMSETTITTSENVVTTTVIVYTTVSTVFIKRIPGELTSSILPTEVFPSLPTPEITSTVSISTLEPAETLLASSSSNANESTTIIFYQSITDTITSSFPGMSTDYEPRVYDNGVYSSFDSGYSIESDYNKWENHTIYVITRTITMPLSKFYSLKSKLSEASKTRYALPKSTAAATALNSTWVSSIETVTTGTLTTIYAEEILQSYTVINTSDSRISEEIPSESIPEYVPTITSTITSTDYTISDINANNLTQTSNEWSSTNKPQSNVGQRATKTIPGSALGRYWDNNDDQDYDNDLDSSYYEGVDNDDSNDLFSNSGNKVQNIARVNESISILAALAIINFCIFLF</sequence>
<accession>A0A9W6WG46</accession>
<comment type="caution">
    <text evidence="3">The sequence shown here is derived from an EMBL/GenBank/DDBJ whole genome shotgun (WGS) entry which is preliminary data.</text>
</comment>
<name>A0A9W6WG46_CANBO</name>